<feature type="compositionally biased region" description="Polar residues" evidence="1">
    <location>
        <begin position="1"/>
        <end position="22"/>
    </location>
</feature>
<dbReference type="Proteomes" id="UP000252224">
    <property type="component" value="Segment"/>
</dbReference>
<keyword evidence="3" id="KW-1185">Reference proteome</keyword>
<sequence length="103" mass="11296">MEPVPQRNSADSAQEAEGTSRNPLRREIMQVKASVTFTTYFEIPDGITLQEVRNEALGEINEAITSDEVGESVENQMSSLLGNSIKLGIAERDSVEISIQKAE</sequence>
<organism evidence="2 3">
    <name type="scientific">Pseudomonas phage phCDa</name>
    <dbReference type="NCBI Taxonomy" id="2268587"/>
    <lineage>
        <taxon>Viruses</taxon>
        <taxon>Duplodnaviria</taxon>
        <taxon>Heunggongvirae</taxon>
        <taxon>Uroviricota</taxon>
        <taxon>Caudoviricetes</taxon>
        <taxon>Schitoviridae</taxon>
        <taxon>Shizishanvirus</taxon>
        <taxon>Shizishanvirus phCDa</taxon>
    </lineage>
</organism>
<protein>
    <submittedName>
        <fullName evidence="2">Uncharacterized protein</fullName>
    </submittedName>
</protein>
<feature type="region of interest" description="Disordered" evidence="1">
    <location>
        <begin position="1"/>
        <end position="25"/>
    </location>
</feature>
<evidence type="ECO:0000313" key="2">
    <source>
        <dbReference type="EMBL" id="AXC36526.1"/>
    </source>
</evidence>
<reference evidence="2 3" key="1">
    <citation type="submission" date="2018-05" db="EMBL/GenBank/DDBJ databases">
        <title>Genomic characterization of a novel Pseudomonas phage phCDa.</title>
        <authorList>
            <person name="Chen C."/>
            <person name="Lu D."/>
            <person name="Wang J."/>
            <person name="Fu R."/>
        </authorList>
    </citation>
    <scope>NUCLEOTIDE SEQUENCE [LARGE SCALE GENOMIC DNA]</scope>
</reference>
<evidence type="ECO:0000313" key="3">
    <source>
        <dbReference type="Proteomes" id="UP000252224"/>
    </source>
</evidence>
<evidence type="ECO:0000256" key="1">
    <source>
        <dbReference type="SAM" id="MobiDB-lite"/>
    </source>
</evidence>
<dbReference type="EMBL" id="MH382836">
    <property type="protein sequence ID" value="AXC36526.1"/>
    <property type="molecule type" value="Genomic_DNA"/>
</dbReference>
<gene>
    <name evidence="2" type="ORF">phCDa_82</name>
</gene>
<proteinExistence type="predicted"/>
<name>A0A2Z5HA12_9CAUD</name>
<accession>A0A2Z5HA12</accession>